<organism evidence="1">
    <name type="scientific">Arundo donax</name>
    <name type="common">Giant reed</name>
    <name type="synonym">Donax arundinaceus</name>
    <dbReference type="NCBI Taxonomy" id="35708"/>
    <lineage>
        <taxon>Eukaryota</taxon>
        <taxon>Viridiplantae</taxon>
        <taxon>Streptophyta</taxon>
        <taxon>Embryophyta</taxon>
        <taxon>Tracheophyta</taxon>
        <taxon>Spermatophyta</taxon>
        <taxon>Magnoliopsida</taxon>
        <taxon>Liliopsida</taxon>
        <taxon>Poales</taxon>
        <taxon>Poaceae</taxon>
        <taxon>PACMAD clade</taxon>
        <taxon>Arundinoideae</taxon>
        <taxon>Arundineae</taxon>
        <taxon>Arundo</taxon>
    </lineage>
</organism>
<evidence type="ECO:0000313" key="1">
    <source>
        <dbReference type="EMBL" id="JAE10480.1"/>
    </source>
</evidence>
<protein>
    <submittedName>
        <fullName evidence="1">Uncharacterized protein</fullName>
    </submittedName>
</protein>
<accession>A0A0A9FBQ4</accession>
<dbReference type="EMBL" id="GBRH01187416">
    <property type="protein sequence ID" value="JAE10480.1"/>
    <property type="molecule type" value="Transcribed_RNA"/>
</dbReference>
<name>A0A0A9FBQ4_ARUDO</name>
<reference evidence="1" key="2">
    <citation type="journal article" date="2015" name="Data Brief">
        <title>Shoot transcriptome of the giant reed, Arundo donax.</title>
        <authorList>
            <person name="Barrero R.A."/>
            <person name="Guerrero F.D."/>
            <person name="Moolhuijzen P."/>
            <person name="Goolsby J.A."/>
            <person name="Tidwell J."/>
            <person name="Bellgard S.E."/>
            <person name="Bellgard M.I."/>
        </authorList>
    </citation>
    <scope>NUCLEOTIDE SEQUENCE</scope>
    <source>
        <tissue evidence="1">Shoot tissue taken approximately 20 cm above the soil surface</tissue>
    </source>
</reference>
<reference evidence="1" key="1">
    <citation type="submission" date="2014-09" db="EMBL/GenBank/DDBJ databases">
        <authorList>
            <person name="Magalhaes I.L.F."/>
            <person name="Oliveira U."/>
            <person name="Santos F.R."/>
            <person name="Vidigal T.H.D.A."/>
            <person name="Brescovit A.D."/>
            <person name="Santos A.J."/>
        </authorList>
    </citation>
    <scope>NUCLEOTIDE SEQUENCE</scope>
    <source>
        <tissue evidence="1">Shoot tissue taken approximately 20 cm above the soil surface</tissue>
    </source>
</reference>
<sequence length="69" mass="8052">MCQSQRSIRYRSRLPFHDTPASIIAIVILQIINTLELREGLRRVRTTSEIQNYQMISHCVTIDLALVIR</sequence>
<proteinExistence type="predicted"/>
<dbReference type="AlphaFoldDB" id="A0A0A9FBQ4"/>